<gene>
    <name evidence="2" type="ORF">E4O86_13935</name>
</gene>
<reference evidence="2" key="1">
    <citation type="submission" date="2019-03" db="EMBL/GenBank/DDBJ databases">
        <title>Afifella sp. nov., isolated from activated sludge.</title>
        <authorList>
            <person name="Li Q."/>
            <person name="Liu Y."/>
        </authorList>
    </citation>
    <scope>NUCLEOTIDE SEQUENCE</scope>
    <source>
        <strain evidence="2">L72</strain>
    </source>
</reference>
<dbReference type="OrthoDB" id="7677942at2"/>
<evidence type="ECO:0000313" key="2">
    <source>
        <dbReference type="EMBL" id="MYZ48811.1"/>
    </source>
</evidence>
<dbReference type="PROSITE" id="PS51257">
    <property type="entry name" value="PROKAR_LIPOPROTEIN"/>
    <property type="match status" value="1"/>
</dbReference>
<keyword evidence="3" id="KW-1185">Reference proteome</keyword>
<name>A0A964T5C3_9HYPH</name>
<comment type="caution">
    <text evidence="2">The sequence shown here is derived from an EMBL/GenBank/DDBJ whole genome shotgun (WGS) entry which is preliminary data.</text>
</comment>
<accession>A0A964T5C3</accession>
<dbReference type="RefSeq" id="WP_161141157.1">
    <property type="nucleotide sequence ID" value="NZ_SPKJ01000049.1"/>
</dbReference>
<dbReference type="AlphaFoldDB" id="A0A964T5C3"/>
<protein>
    <recommendedName>
        <fullName evidence="1">Surface antigen domain-containing protein</fullName>
    </recommendedName>
</protein>
<organism evidence="2 3">
    <name type="scientific">Propylenella binzhouense</name>
    <dbReference type="NCBI Taxonomy" id="2555902"/>
    <lineage>
        <taxon>Bacteria</taxon>
        <taxon>Pseudomonadati</taxon>
        <taxon>Pseudomonadota</taxon>
        <taxon>Alphaproteobacteria</taxon>
        <taxon>Hyphomicrobiales</taxon>
        <taxon>Propylenellaceae</taxon>
        <taxon>Propylenella</taxon>
    </lineage>
</organism>
<dbReference type="Pfam" id="PF16998">
    <property type="entry name" value="17kDa_Anti_2"/>
    <property type="match status" value="1"/>
</dbReference>
<feature type="domain" description="Surface antigen" evidence="1">
    <location>
        <begin position="48"/>
        <end position="152"/>
    </location>
</feature>
<proteinExistence type="predicted"/>
<sequence>MRISARHPYTSAYPARQFPRAAALATAVALSGCTPFSMKIAGGAPAAAPVATGSVEPSVALPGPLPPSLDQSDAAAIGRTALEAAASQNGTGEWTNARTGSSGKLALLPDTAAGGAGACRSFGTTVTSIGGVHRYSGTICRDPAGSPALTAITLMTEEAG</sequence>
<dbReference type="Proteomes" id="UP000773614">
    <property type="component" value="Unassembled WGS sequence"/>
</dbReference>
<dbReference type="EMBL" id="SPKJ01000049">
    <property type="protein sequence ID" value="MYZ48811.1"/>
    <property type="molecule type" value="Genomic_DNA"/>
</dbReference>
<evidence type="ECO:0000313" key="3">
    <source>
        <dbReference type="Proteomes" id="UP000773614"/>
    </source>
</evidence>
<dbReference type="InterPro" id="IPR032635">
    <property type="entry name" value="Anti_2"/>
</dbReference>
<evidence type="ECO:0000259" key="1">
    <source>
        <dbReference type="Pfam" id="PF16998"/>
    </source>
</evidence>